<dbReference type="GO" id="GO:0016887">
    <property type="term" value="F:ATP hydrolysis activity"/>
    <property type="evidence" value="ECO:0007669"/>
    <property type="project" value="InterPro"/>
</dbReference>
<dbReference type="PANTHER" id="PTHR42939:SF3">
    <property type="entry name" value="ABC TRANSPORTER ATP-BINDING COMPONENT"/>
    <property type="match status" value="1"/>
</dbReference>
<evidence type="ECO:0000256" key="3">
    <source>
        <dbReference type="ARBA" id="ARBA00022840"/>
    </source>
</evidence>
<evidence type="ECO:0000256" key="1">
    <source>
        <dbReference type="ARBA" id="ARBA00022448"/>
    </source>
</evidence>
<keyword evidence="2" id="KW-0547">Nucleotide-binding</keyword>
<comment type="caution">
    <text evidence="5">The sequence shown here is derived from an EMBL/GenBank/DDBJ whole genome shotgun (WGS) entry which is preliminary data.</text>
</comment>
<dbReference type="GO" id="GO:0005524">
    <property type="term" value="F:ATP binding"/>
    <property type="evidence" value="ECO:0007669"/>
    <property type="project" value="UniProtKB-KW"/>
</dbReference>
<evidence type="ECO:0000313" key="5">
    <source>
        <dbReference type="EMBL" id="MBB5176213.1"/>
    </source>
</evidence>
<reference evidence="5 6" key="1">
    <citation type="submission" date="2020-08" db="EMBL/GenBank/DDBJ databases">
        <title>Genomic Encyclopedia of Type Strains, Phase IV (KMG-IV): sequencing the most valuable type-strain genomes for metagenomic binning, comparative biology and taxonomic classification.</title>
        <authorList>
            <person name="Goeker M."/>
        </authorList>
    </citation>
    <scope>NUCLEOTIDE SEQUENCE [LARGE SCALE GENOMIC DNA]</scope>
    <source>
        <strain evidence="5 6">DSM 19163</strain>
    </source>
</reference>
<dbReference type="CDD" id="cd03230">
    <property type="entry name" value="ABC_DR_subfamily_A"/>
    <property type="match status" value="1"/>
</dbReference>
<dbReference type="PROSITE" id="PS50893">
    <property type="entry name" value="ABC_TRANSPORTER_2"/>
    <property type="match status" value="1"/>
</dbReference>
<feature type="domain" description="ABC transporter" evidence="4">
    <location>
        <begin position="3"/>
        <end position="231"/>
    </location>
</feature>
<gene>
    <name evidence="5" type="ORF">HNQ45_001100</name>
</gene>
<dbReference type="Gene3D" id="3.40.50.300">
    <property type="entry name" value="P-loop containing nucleotide triphosphate hydrolases"/>
    <property type="match status" value="1"/>
</dbReference>
<dbReference type="InterPro" id="IPR003593">
    <property type="entry name" value="AAA+_ATPase"/>
</dbReference>
<organism evidence="5 6">
    <name type="scientific">Nosocomiicoccus ampullae</name>
    <dbReference type="NCBI Taxonomy" id="489910"/>
    <lineage>
        <taxon>Bacteria</taxon>
        <taxon>Bacillati</taxon>
        <taxon>Bacillota</taxon>
        <taxon>Bacilli</taxon>
        <taxon>Bacillales</taxon>
        <taxon>Staphylococcaceae</taxon>
        <taxon>Nosocomiicoccus</taxon>
    </lineage>
</organism>
<dbReference type="InterPro" id="IPR051782">
    <property type="entry name" value="ABC_Transporter_VariousFunc"/>
</dbReference>
<sequence length="286" mass="32916">MIEHVVELKNVNKHYKDFSIEDLNLNIKKGFVTGFVGRNGAGKSTTIEMIMNLTRPNSGEVKVFGLDIEDYETTIKDRIGYVDAANNYMENFKLKDIIKYVSRTYSNWDKDTCNYYIETFNLPLNKKLKDFSTGMRAKVSIAIALSHNAELFIMDEPTTGLDPVVRREIIDTLRELMINEDKTILFSTHITEDLEKLADYVVMIDDGKIILNESKNELAENYFIVRGNNELLDRDTETYFSSINKDGINFEALTTHPNEVENVFGNSVVIEPIKIDDLLYHLKEEK</sequence>
<dbReference type="SMART" id="SM00382">
    <property type="entry name" value="AAA"/>
    <property type="match status" value="1"/>
</dbReference>
<dbReference type="AlphaFoldDB" id="A0A9Q2HFK5"/>
<dbReference type="PANTHER" id="PTHR42939">
    <property type="entry name" value="ABC TRANSPORTER ATP-BINDING PROTEIN ALBC-RELATED"/>
    <property type="match status" value="1"/>
</dbReference>
<dbReference type="Proteomes" id="UP000579136">
    <property type="component" value="Unassembled WGS sequence"/>
</dbReference>
<evidence type="ECO:0000259" key="4">
    <source>
        <dbReference type="PROSITE" id="PS50893"/>
    </source>
</evidence>
<keyword evidence="3 5" id="KW-0067">ATP-binding</keyword>
<dbReference type="InterPro" id="IPR003439">
    <property type="entry name" value="ABC_transporter-like_ATP-bd"/>
</dbReference>
<dbReference type="Pfam" id="PF00005">
    <property type="entry name" value="ABC_tran"/>
    <property type="match status" value="1"/>
</dbReference>
<keyword evidence="1" id="KW-0813">Transport</keyword>
<keyword evidence="6" id="KW-1185">Reference proteome</keyword>
<dbReference type="InterPro" id="IPR027417">
    <property type="entry name" value="P-loop_NTPase"/>
</dbReference>
<name>A0A9Q2HFK5_9STAP</name>
<evidence type="ECO:0000313" key="6">
    <source>
        <dbReference type="Proteomes" id="UP000579136"/>
    </source>
</evidence>
<protein>
    <submittedName>
        <fullName evidence="5">ABC-2 type transport system ATP-binding protein</fullName>
    </submittedName>
</protein>
<dbReference type="SUPFAM" id="SSF52540">
    <property type="entry name" value="P-loop containing nucleoside triphosphate hydrolases"/>
    <property type="match status" value="1"/>
</dbReference>
<proteinExistence type="predicted"/>
<dbReference type="EMBL" id="JACHHF010000005">
    <property type="protein sequence ID" value="MBB5176213.1"/>
    <property type="molecule type" value="Genomic_DNA"/>
</dbReference>
<accession>A0A9Q2HFK5</accession>
<evidence type="ECO:0000256" key="2">
    <source>
        <dbReference type="ARBA" id="ARBA00022741"/>
    </source>
</evidence>